<evidence type="ECO:0000313" key="3">
    <source>
        <dbReference type="Proteomes" id="UP000076584"/>
    </source>
</evidence>
<dbReference type="EMBL" id="LFIW01002299">
    <property type="protein sequence ID" value="KZL75789.1"/>
    <property type="molecule type" value="Genomic_DNA"/>
</dbReference>
<evidence type="ECO:0000313" key="2">
    <source>
        <dbReference type="EMBL" id="KZL75789.1"/>
    </source>
</evidence>
<feature type="domain" description="Heterokaryon incompatibility" evidence="1">
    <location>
        <begin position="195"/>
        <end position="349"/>
    </location>
</feature>
<protein>
    <submittedName>
        <fullName evidence="2">Heterokaryon incompatibility protein</fullName>
    </submittedName>
</protein>
<proteinExistence type="predicted"/>
<dbReference type="Proteomes" id="UP000076584">
    <property type="component" value="Unassembled WGS sequence"/>
</dbReference>
<sequence length="765" mass="87248">MTSSVAANVFLGLVDHHKADARGTSNIDREETQGCEFCDRFISAIQRNPTGHILVDLGPVDRFLSSECPRHRPLLERITDWLDLQKGATESLKLSRDCLSYSFSFLLGKNYLKTSPSLDVVESPNKNQFAGFGIKLDPTWIEHDTLTRWYNKCMSAHGERCSKPEYLEYLPKPGLRILIDTVDNCLITAPSNPSYLALSYVWGKVDIFKAFTANLQQLQKPGALGNTVLSRTIRHAMHLTTLLGKRYLWVDSLCIVQDDQEFLNGHLRCMASIFANAQAVIIPIDGENAESGISGLKGTPAEEARYLEQEQVPFGERNLLVRTNMGDYQRGEGLVAKAAYFDRGWTFQEYLFARRRICFENNSVWFQCCQSTMYEDHSHPDIPDHKRDFLLDVGYPSLTIYSRLMKDFNQRQLSYPQDCLSAMAGMLPCYTRVFKGGFLCGLPEMFFDAALLWQPEGDLVRREPVETSMNYHGIRNRHLPTWSWVGWQGRLDFAGWATGNDFVAACSGWIASSMQQTFPITEWYTSADSSGGTGKRQIDVEWAAWRDRYRDPGSQLPSGWTREKRRKHENLTIETPPDGFGEYLYRHKSCSAQFWYPIPLSDPTYSYQQRSSSFSEATYLFGSVQMAHLSVSGAVWMHSIGIFGSVDPQVAHVSLYTSQNDWAGVMRLHSRDYFESRELDPAKSPVKVQLVAISRGFIPNGLDYGITDTAEYTREERPKHGERYEFYNVMWISWREGIAYREGLGRVHKDKWDSLQVSTIDIVLG</sequence>
<accession>A0A166WLQ7</accession>
<dbReference type="STRING" id="1573173.A0A166WLQ7"/>
<keyword evidence="3" id="KW-1185">Reference proteome</keyword>
<name>A0A166WLQ7_COLIC</name>
<organism evidence="2 3">
    <name type="scientific">Colletotrichum incanum</name>
    <name type="common">Soybean anthracnose fungus</name>
    <dbReference type="NCBI Taxonomy" id="1573173"/>
    <lineage>
        <taxon>Eukaryota</taxon>
        <taxon>Fungi</taxon>
        <taxon>Dikarya</taxon>
        <taxon>Ascomycota</taxon>
        <taxon>Pezizomycotina</taxon>
        <taxon>Sordariomycetes</taxon>
        <taxon>Hypocreomycetidae</taxon>
        <taxon>Glomerellales</taxon>
        <taxon>Glomerellaceae</taxon>
        <taxon>Colletotrichum</taxon>
        <taxon>Colletotrichum spaethianum species complex</taxon>
    </lineage>
</organism>
<dbReference type="InterPro" id="IPR010730">
    <property type="entry name" value="HET"/>
</dbReference>
<reference evidence="2 3" key="1">
    <citation type="submission" date="2015-06" db="EMBL/GenBank/DDBJ databases">
        <title>Survival trade-offs in plant roots during colonization by closely related pathogenic and mutualistic fungi.</title>
        <authorList>
            <person name="Hacquard S."/>
            <person name="Kracher B."/>
            <person name="Hiruma K."/>
            <person name="Weinman A."/>
            <person name="Muench P."/>
            <person name="Garrido Oter R."/>
            <person name="Ver Loren van Themaat E."/>
            <person name="Dallerey J.-F."/>
            <person name="Damm U."/>
            <person name="Henrissat B."/>
            <person name="Lespinet O."/>
            <person name="Thon M."/>
            <person name="Kemen E."/>
            <person name="McHardy A.C."/>
            <person name="Schulze-Lefert P."/>
            <person name="O'Connell R.J."/>
        </authorList>
    </citation>
    <scope>NUCLEOTIDE SEQUENCE [LARGE SCALE GENOMIC DNA]</scope>
    <source>
        <strain evidence="2 3">MAFF 238704</strain>
    </source>
</reference>
<gene>
    <name evidence="2" type="ORF">CI238_09940</name>
</gene>
<dbReference type="PANTHER" id="PTHR33112:SF16">
    <property type="entry name" value="HETEROKARYON INCOMPATIBILITY DOMAIN-CONTAINING PROTEIN"/>
    <property type="match status" value="1"/>
</dbReference>
<dbReference type="PANTHER" id="PTHR33112">
    <property type="entry name" value="DOMAIN PROTEIN, PUTATIVE-RELATED"/>
    <property type="match status" value="1"/>
</dbReference>
<dbReference type="Pfam" id="PF06985">
    <property type="entry name" value="HET"/>
    <property type="match status" value="1"/>
</dbReference>
<comment type="caution">
    <text evidence="2">The sequence shown here is derived from an EMBL/GenBank/DDBJ whole genome shotgun (WGS) entry which is preliminary data.</text>
</comment>
<dbReference type="AlphaFoldDB" id="A0A166WLQ7"/>
<evidence type="ECO:0000259" key="1">
    <source>
        <dbReference type="Pfam" id="PF06985"/>
    </source>
</evidence>